<dbReference type="PANTHER" id="PTHR14741:SF32">
    <property type="entry name" value="TRIMETHYLGUANOSINE SYNTHASE"/>
    <property type="match status" value="1"/>
</dbReference>
<feature type="region of interest" description="Disordered" evidence="8">
    <location>
        <begin position="621"/>
        <end position="644"/>
    </location>
</feature>
<dbReference type="GO" id="GO:0071164">
    <property type="term" value="F:RNA cap trimethylguanosine synthase activity"/>
    <property type="evidence" value="ECO:0007669"/>
    <property type="project" value="TreeGrafter"/>
</dbReference>
<keyword evidence="9" id="KW-0808">Transferase</keyword>
<dbReference type="Pfam" id="PF09445">
    <property type="entry name" value="Methyltransf_15"/>
    <property type="match status" value="1"/>
</dbReference>
<evidence type="ECO:0000256" key="5">
    <source>
        <dbReference type="ARBA" id="ARBA00048763"/>
    </source>
</evidence>
<feature type="compositionally biased region" description="Basic residues" evidence="8">
    <location>
        <begin position="96"/>
        <end position="115"/>
    </location>
</feature>
<dbReference type="GO" id="GO:0005634">
    <property type="term" value="C:nucleus"/>
    <property type="evidence" value="ECO:0007669"/>
    <property type="project" value="TreeGrafter"/>
</dbReference>
<comment type="caution">
    <text evidence="9">The sequence shown here is derived from an EMBL/GenBank/DDBJ whole genome shotgun (WGS) entry which is preliminary data.</text>
</comment>
<feature type="compositionally biased region" description="Acidic residues" evidence="8">
    <location>
        <begin position="37"/>
        <end position="49"/>
    </location>
</feature>
<dbReference type="Gene3D" id="3.40.50.150">
    <property type="entry name" value="Vaccinia Virus protein VP39"/>
    <property type="match status" value="2"/>
</dbReference>
<dbReference type="Proteomes" id="UP000683360">
    <property type="component" value="Unassembled WGS sequence"/>
</dbReference>
<feature type="region of interest" description="Disordered" evidence="8">
    <location>
        <begin position="32"/>
        <end position="72"/>
    </location>
</feature>
<comment type="similarity">
    <text evidence="2">Belongs to the methyltransferase superfamily. Trimethylguanosine synthase family.</text>
</comment>
<evidence type="ECO:0000256" key="4">
    <source>
        <dbReference type="ARBA" id="ARBA00048740"/>
    </source>
</evidence>
<dbReference type="InterPro" id="IPR019012">
    <property type="entry name" value="RNA_cap_Gua-N2-MeTrfase"/>
</dbReference>
<dbReference type="EMBL" id="CAJPWZ010002693">
    <property type="protein sequence ID" value="CAG2243187.1"/>
    <property type="molecule type" value="Genomic_DNA"/>
</dbReference>
<dbReference type="PANTHER" id="PTHR14741">
    <property type="entry name" value="S-ADENOSYLMETHIONINE-DEPENDENT METHYLTRANSFERASE RELATED"/>
    <property type="match status" value="1"/>
</dbReference>
<feature type="compositionally biased region" description="Acidic residues" evidence="8">
    <location>
        <begin position="57"/>
        <end position="68"/>
    </location>
</feature>
<protein>
    <recommendedName>
        <fullName evidence="1">Trimethylguanosine synthase</fullName>
    </recommendedName>
    <alternativeName>
        <fullName evidence="7">Cap-specific guanine-N(2) methyltransferase</fullName>
    </alternativeName>
</protein>
<comment type="catalytic activity">
    <reaction evidence="3">
        <text>a 5'-end (N(2),N(7)-dimethyl 5'-triphosphoguanosine)-ribonucleoside in snoRNA + S-adenosyl-L-methionine = a 5'-end (N(2),N(2),N(7)-trimethyl 5'-triphosphoguanosine)-ribonucleoside in snoRNA + S-adenosyl-L-homocysteine + H(+)</text>
        <dbReference type="Rhea" id="RHEA:78507"/>
        <dbReference type="Rhea" id="RHEA-COMP:19088"/>
        <dbReference type="Rhea" id="RHEA-COMP:19090"/>
        <dbReference type="ChEBI" id="CHEBI:15378"/>
        <dbReference type="ChEBI" id="CHEBI:57856"/>
        <dbReference type="ChEBI" id="CHEBI:59789"/>
        <dbReference type="ChEBI" id="CHEBI:167623"/>
        <dbReference type="ChEBI" id="CHEBI:172880"/>
    </reaction>
    <physiologicalReaction direction="left-to-right" evidence="3">
        <dbReference type="Rhea" id="RHEA:78508"/>
    </physiologicalReaction>
</comment>
<accession>A0A8S3UHE5</accession>
<keyword evidence="10" id="KW-1185">Reference proteome</keyword>
<dbReference type="AlphaFoldDB" id="A0A8S3UHE5"/>
<evidence type="ECO:0000256" key="1">
    <source>
        <dbReference type="ARBA" id="ARBA00018517"/>
    </source>
</evidence>
<dbReference type="CDD" id="cd02440">
    <property type="entry name" value="AdoMet_MTases"/>
    <property type="match status" value="1"/>
</dbReference>
<sequence>MKLSLENEDKIISCHCTRAFINDNELYRQGLYGKFDDSEDEEEEGEEEKEDNHEESSENESPIEDEEKICEQDEELMKAMGFASFGGSSKIEQTSVKKKKKNHGHKKKKQRKRRNKEQNEDEGVVGDLHPYKELDFDTAWESYWAQYGEYLVWEGWVNKYPEQVDFNEYRGMPCVSEIEITADGEMVIEKSPGRIEEEDSEPKEIFPEDANKETSTDNAKDNEMLVQNEEERKLTETKETENLENRPDSAGYSGFQTSYNRAIESTMNNLKETEDPQFKEEFQKLEAKNNTVTESPLISDDIDLHDECDTSVPCDVGSHDVCGTLVSGGSESHDVFGTSVPCGEVSNDNCDTTSALECQSSENKTHENISDSCGSVEEKSSEHIDICSESCNLTKNSINDDLTHSKGSNNDISCSVDKCTDSIVDVNVGSSQSIETEIQCVTDCEPCDGSGGGKRKHAKKSKAKNFSLGSLVNNLRTNPDSAMGNINGSGDGEDPPEDKPIELPHSHELDEETEGYKDRLKHLGFSLTEDNAKLSKKMKIKDGKVKYKHRNAKKSTEYVNLGKKNSHVRFDSEGSLLQSKTSKVLGKAKNFMDLTNTEPELQGQHDPNLQLQFPDNFKILNNLEDSDSNDSSASDNEVKTKEKTVVDSKGDYVTCDISENKQIQSHGDQSSSSCLHKIITDETIGRSENQEHNSCTETTNTLSLYNTDEVNEELNLYGFLDDNMDDVLNETFEESADVENMQQKKGKKKRRRRKQMPVPEEIENDKELRKYWAQRYRLFSKFDEGIKMDREDWFSVTPEKIAEHIADRCRSDIIVDAFCGVGGNAIQFAFTCNHVIAIDIDPVKIEIARHNAAVYGVENHIENTDIEQLTVIAGPGGRVEIEQNILNKKLKTICAYYGELILDGEAYDAQESGDDIKQNDQQNLIAISKDVEPCIEVNHQDEQNFGETNNSDKVLNEVRQSEQKDIDNIEDSIAGKFSPVQSENTVNIKHKD</sequence>
<evidence type="ECO:0000256" key="7">
    <source>
        <dbReference type="ARBA" id="ARBA00049790"/>
    </source>
</evidence>
<proteinExistence type="inferred from homology"/>
<feature type="compositionally biased region" description="Basic residues" evidence="8">
    <location>
        <begin position="744"/>
        <end position="755"/>
    </location>
</feature>
<gene>
    <name evidence="9" type="ORF">MEDL_55322</name>
</gene>
<evidence type="ECO:0000256" key="8">
    <source>
        <dbReference type="SAM" id="MobiDB-lite"/>
    </source>
</evidence>
<evidence type="ECO:0000256" key="6">
    <source>
        <dbReference type="ARBA" id="ARBA00049075"/>
    </source>
</evidence>
<name>A0A8S3UHE5_MYTED</name>
<feature type="region of interest" description="Disordered" evidence="8">
    <location>
        <begin position="191"/>
        <end position="255"/>
    </location>
</feature>
<organism evidence="9 10">
    <name type="scientific">Mytilus edulis</name>
    <name type="common">Blue mussel</name>
    <dbReference type="NCBI Taxonomy" id="6550"/>
    <lineage>
        <taxon>Eukaryota</taxon>
        <taxon>Metazoa</taxon>
        <taxon>Spiralia</taxon>
        <taxon>Lophotrochozoa</taxon>
        <taxon>Mollusca</taxon>
        <taxon>Bivalvia</taxon>
        <taxon>Autobranchia</taxon>
        <taxon>Pteriomorphia</taxon>
        <taxon>Mytilida</taxon>
        <taxon>Mytiloidea</taxon>
        <taxon>Mytilidae</taxon>
        <taxon>Mytilinae</taxon>
        <taxon>Mytilus</taxon>
    </lineage>
</organism>
<dbReference type="SUPFAM" id="SSF53335">
    <property type="entry name" value="S-adenosyl-L-methionine-dependent methyltransferases"/>
    <property type="match status" value="1"/>
</dbReference>
<keyword evidence="9" id="KW-0489">Methyltransferase</keyword>
<reference evidence="9" key="1">
    <citation type="submission" date="2021-03" db="EMBL/GenBank/DDBJ databases">
        <authorList>
            <person name="Bekaert M."/>
        </authorList>
    </citation>
    <scope>NUCLEOTIDE SEQUENCE</scope>
</reference>
<feature type="region of interest" description="Disordered" evidence="8">
    <location>
        <begin position="476"/>
        <end position="503"/>
    </location>
</feature>
<evidence type="ECO:0000256" key="2">
    <source>
        <dbReference type="ARBA" id="ARBA00025783"/>
    </source>
</evidence>
<feature type="compositionally biased region" description="Basic and acidic residues" evidence="8">
    <location>
        <begin position="202"/>
        <end position="247"/>
    </location>
</feature>
<evidence type="ECO:0000313" key="10">
    <source>
        <dbReference type="Proteomes" id="UP000683360"/>
    </source>
</evidence>
<feature type="compositionally biased region" description="Polar residues" evidence="8">
    <location>
        <begin position="476"/>
        <end position="488"/>
    </location>
</feature>
<evidence type="ECO:0000256" key="3">
    <source>
        <dbReference type="ARBA" id="ARBA00047418"/>
    </source>
</evidence>
<feature type="region of interest" description="Disordered" evidence="8">
    <location>
        <begin position="89"/>
        <end position="123"/>
    </location>
</feature>
<comment type="catalytic activity">
    <reaction evidence="4">
        <text>a 5'-end (N(7)-methyl 5'-triphosphoguanosine)-ribonucleoside in snoRNA + S-adenosyl-L-methionine = a 5'-end (N(2),N(7)-dimethyl 5'-triphosphoguanosine)-ribonucleoside in snoRNA + S-adenosyl-L-homocysteine + H(+)</text>
        <dbReference type="Rhea" id="RHEA:78475"/>
        <dbReference type="Rhea" id="RHEA-COMP:19086"/>
        <dbReference type="Rhea" id="RHEA-COMP:19088"/>
        <dbReference type="ChEBI" id="CHEBI:15378"/>
        <dbReference type="ChEBI" id="CHEBI:57856"/>
        <dbReference type="ChEBI" id="CHEBI:59789"/>
        <dbReference type="ChEBI" id="CHEBI:156461"/>
        <dbReference type="ChEBI" id="CHEBI:172880"/>
    </reaction>
    <physiologicalReaction direction="left-to-right" evidence="4">
        <dbReference type="Rhea" id="RHEA:78476"/>
    </physiologicalReaction>
</comment>
<evidence type="ECO:0000313" key="9">
    <source>
        <dbReference type="EMBL" id="CAG2243187.1"/>
    </source>
</evidence>
<comment type="catalytic activity">
    <reaction evidence="5">
        <text>a 5'-end (N(2),N(7)-dimethyl 5'-triphosphoguanosine)-ribonucleoside in snRNA + S-adenosyl-L-methionine = a 5'-end (N(2),N(2),N(7)-trimethyl 5'-triphosphoguanosine)-ribonucleoside in snRNA + S-adenosyl-L-homocysteine + H(+)</text>
        <dbReference type="Rhea" id="RHEA:78479"/>
        <dbReference type="Rhea" id="RHEA-COMP:19087"/>
        <dbReference type="Rhea" id="RHEA-COMP:19089"/>
        <dbReference type="ChEBI" id="CHEBI:15378"/>
        <dbReference type="ChEBI" id="CHEBI:57856"/>
        <dbReference type="ChEBI" id="CHEBI:59789"/>
        <dbReference type="ChEBI" id="CHEBI:167623"/>
        <dbReference type="ChEBI" id="CHEBI:172880"/>
    </reaction>
    <physiologicalReaction direction="left-to-right" evidence="5">
        <dbReference type="Rhea" id="RHEA:78480"/>
    </physiologicalReaction>
</comment>
<feature type="region of interest" description="Disordered" evidence="8">
    <location>
        <begin position="733"/>
        <end position="758"/>
    </location>
</feature>
<dbReference type="OrthoDB" id="194443at2759"/>
<dbReference type="InterPro" id="IPR029063">
    <property type="entry name" value="SAM-dependent_MTases_sf"/>
</dbReference>
<comment type="catalytic activity">
    <reaction evidence="6">
        <text>a 5'-end (N(7)-methyl 5'-triphosphoguanosine)-ribonucleoside in snRNA + S-adenosyl-L-methionine = a 5'-end (N(2),N(7)-dimethyl 5'-triphosphoguanosine)-ribonucleoside in snRNA + S-adenosyl-L-homocysteine + H(+)</text>
        <dbReference type="Rhea" id="RHEA:78471"/>
        <dbReference type="Rhea" id="RHEA-COMP:19085"/>
        <dbReference type="Rhea" id="RHEA-COMP:19087"/>
        <dbReference type="ChEBI" id="CHEBI:15378"/>
        <dbReference type="ChEBI" id="CHEBI:57856"/>
        <dbReference type="ChEBI" id="CHEBI:59789"/>
        <dbReference type="ChEBI" id="CHEBI:156461"/>
        <dbReference type="ChEBI" id="CHEBI:172880"/>
    </reaction>
    <physiologicalReaction direction="left-to-right" evidence="6">
        <dbReference type="Rhea" id="RHEA:78472"/>
    </physiologicalReaction>
</comment>